<feature type="transmembrane region" description="Helical" evidence="5">
    <location>
        <begin position="229"/>
        <end position="248"/>
    </location>
</feature>
<evidence type="ECO:0000313" key="7">
    <source>
        <dbReference type="EMBL" id="KAF2126130.1"/>
    </source>
</evidence>
<keyword evidence="8" id="KW-1185">Reference proteome</keyword>
<proteinExistence type="predicted"/>
<dbReference type="GO" id="GO:0022857">
    <property type="term" value="F:transmembrane transporter activity"/>
    <property type="evidence" value="ECO:0007669"/>
    <property type="project" value="InterPro"/>
</dbReference>
<feature type="transmembrane region" description="Helical" evidence="5">
    <location>
        <begin position="76"/>
        <end position="94"/>
    </location>
</feature>
<dbReference type="GeneID" id="54405633"/>
<feature type="transmembrane region" description="Helical" evidence="5">
    <location>
        <begin position="170"/>
        <end position="188"/>
    </location>
</feature>
<dbReference type="AlphaFoldDB" id="A0A6A6A2U6"/>
<dbReference type="Pfam" id="PF07690">
    <property type="entry name" value="MFS_1"/>
    <property type="match status" value="1"/>
</dbReference>
<dbReference type="FunFam" id="1.20.1250.20:FF:000318">
    <property type="entry name" value="MFS multidrug transporter, putative"/>
    <property type="match status" value="1"/>
</dbReference>
<gene>
    <name evidence="7" type="ORF">P153DRAFT_323198</name>
</gene>
<protein>
    <submittedName>
        <fullName evidence="7">MFS general substrate transporter</fullName>
    </submittedName>
</protein>
<dbReference type="RefSeq" id="XP_033520522.1">
    <property type="nucleotide sequence ID" value="XM_033665201.1"/>
</dbReference>
<dbReference type="PANTHER" id="PTHR23502:SF2">
    <property type="entry name" value="TRANSPORTER, PUTATIVE (AFU_ORTHOLOGUE AFUA_2G08910)-RELATED"/>
    <property type="match status" value="1"/>
</dbReference>
<feature type="transmembrane region" description="Helical" evidence="5">
    <location>
        <begin position="340"/>
        <end position="360"/>
    </location>
</feature>
<feature type="transmembrane region" description="Helical" evidence="5">
    <location>
        <begin position="106"/>
        <end position="129"/>
    </location>
</feature>
<dbReference type="InterPro" id="IPR011701">
    <property type="entry name" value="MFS"/>
</dbReference>
<dbReference type="EMBL" id="ML977514">
    <property type="protein sequence ID" value="KAF2126130.1"/>
    <property type="molecule type" value="Genomic_DNA"/>
</dbReference>
<feature type="transmembrane region" description="Helical" evidence="5">
    <location>
        <begin position="480"/>
        <end position="499"/>
    </location>
</feature>
<dbReference type="OrthoDB" id="2585655at2759"/>
<feature type="domain" description="Major facilitator superfamily (MFS) profile" evidence="6">
    <location>
        <begin position="75"/>
        <end position="507"/>
    </location>
</feature>
<dbReference type="PROSITE" id="PS50850">
    <property type="entry name" value="MFS"/>
    <property type="match status" value="1"/>
</dbReference>
<evidence type="ECO:0000256" key="4">
    <source>
        <dbReference type="ARBA" id="ARBA00023136"/>
    </source>
</evidence>
<evidence type="ECO:0000256" key="3">
    <source>
        <dbReference type="ARBA" id="ARBA00022989"/>
    </source>
</evidence>
<evidence type="ECO:0000256" key="2">
    <source>
        <dbReference type="ARBA" id="ARBA00022692"/>
    </source>
</evidence>
<dbReference type="PANTHER" id="PTHR23502">
    <property type="entry name" value="MAJOR FACILITATOR SUPERFAMILY"/>
    <property type="match status" value="1"/>
</dbReference>
<dbReference type="SUPFAM" id="SSF103473">
    <property type="entry name" value="MFS general substrate transporter"/>
    <property type="match status" value="1"/>
</dbReference>
<feature type="transmembrane region" description="Helical" evidence="5">
    <location>
        <begin position="449"/>
        <end position="468"/>
    </location>
</feature>
<accession>A0A6A6A2U6</accession>
<feature type="transmembrane region" description="Helical" evidence="5">
    <location>
        <begin position="381"/>
        <end position="402"/>
    </location>
</feature>
<reference evidence="7" key="1">
    <citation type="journal article" date="2020" name="Stud. Mycol.">
        <title>101 Dothideomycetes genomes: a test case for predicting lifestyles and emergence of pathogens.</title>
        <authorList>
            <person name="Haridas S."/>
            <person name="Albert R."/>
            <person name="Binder M."/>
            <person name="Bloem J."/>
            <person name="Labutti K."/>
            <person name="Salamov A."/>
            <person name="Andreopoulos B."/>
            <person name="Baker S."/>
            <person name="Barry K."/>
            <person name="Bills G."/>
            <person name="Bluhm B."/>
            <person name="Cannon C."/>
            <person name="Castanera R."/>
            <person name="Culley D."/>
            <person name="Daum C."/>
            <person name="Ezra D."/>
            <person name="Gonzalez J."/>
            <person name="Henrissat B."/>
            <person name="Kuo A."/>
            <person name="Liang C."/>
            <person name="Lipzen A."/>
            <person name="Lutzoni F."/>
            <person name="Magnuson J."/>
            <person name="Mondo S."/>
            <person name="Nolan M."/>
            <person name="Ohm R."/>
            <person name="Pangilinan J."/>
            <person name="Park H.-J."/>
            <person name="Ramirez L."/>
            <person name="Alfaro M."/>
            <person name="Sun H."/>
            <person name="Tritt A."/>
            <person name="Yoshinaga Y."/>
            <person name="Zwiers L.-H."/>
            <person name="Turgeon B."/>
            <person name="Goodwin S."/>
            <person name="Spatafora J."/>
            <person name="Crous P."/>
            <person name="Grigoriev I."/>
        </authorList>
    </citation>
    <scope>NUCLEOTIDE SEQUENCE</scope>
    <source>
        <strain evidence="7">CBS 119687</strain>
    </source>
</reference>
<feature type="transmembrane region" description="Helical" evidence="5">
    <location>
        <begin position="302"/>
        <end position="328"/>
    </location>
</feature>
<feature type="transmembrane region" description="Helical" evidence="5">
    <location>
        <begin position="414"/>
        <end position="437"/>
    </location>
</feature>
<comment type="subcellular location">
    <subcellularLocation>
        <location evidence="1">Membrane</location>
        <topology evidence="1">Multi-pass membrane protein</topology>
    </subcellularLocation>
</comment>
<dbReference type="GO" id="GO:0005886">
    <property type="term" value="C:plasma membrane"/>
    <property type="evidence" value="ECO:0007669"/>
    <property type="project" value="TreeGrafter"/>
</dbReference>
<evidence type="ECO:0000256" key="5">
    <source>
        <dbReference type="SAM" id="Phobius"/>
    </source>
</evidence>
<dbReference type="InterPro" id="IPR036259">
    <property type="entry name" value="MFS_trans_sf"/>
</dbReference>
<evidence type="ECO:0000313" key="8">
    <source>
        <dbReference type="Proteomes" id="UP000799771"/>
    </source>
</evidence>
<feature type="transmembrane region" description="Helical" evidence="5">
    <location>
        <begin position="141"/>
        <end position="164"/>
    </location>
</feature>
<organism evidence="7 8">
    <name type="scientific">Dothidotthia symphoricarpi CBS 119687</name>
    <dbReference type="NCBI Taxonomy" id="1392245"/>
    <lineage>
        <taxon>Eukaryota</taxon>
        <taxon>Fungi</taxon>
        <taxon>Dikarya</taxon>
        <taxon>Ascomycota</taxon>
        <taxon>Pezizomycotina</taxon>
        <taxon>Dothideomycetes</taxon>
        <taxon>Pleosporomycetidae</taxon>
        <taxon>Pleosporales</taxon>
        <taxon>Dothidotthiaceae</taxon>
        <taxon>Dothidotthia</taxon>
    </lineage>
</organism>
<keyword evidence="4 5" id="KW-0472">Membrane</keyword>
<sequence length="514" mass="56673">MSQDGKITASAAQQKEDLERANTHGTYLDAFEGSHISEEHRQYLVQKHGTYELDPLPTMSDHDPYNWSSWKKYMNLFLIAIHACMGAFAASAIIPAYEDIAVDLGVTISTVAYLTSIQIVVLGAAPLLWRPLSTRYGRKPIFVISLIGSLAFNIGCAESKSYAAMATCRAFSAFFISPPGSLGSAVVVEMFFKKERAKCMGIWTVMVTVGIPLAPFIMGFVAYNVGYRWIYWIIAIIHGVQLILYLLVGAETRFIRHKDGPLASSSSDNNNKKKWLPHRIDSTPLSAVEFVSPLRFFKYPCVLIPACGHAMVFLFASVMCTVEIPQLIGQKFKLNAEQTGLQFIGIIIGSLIGEQVGGFLSDHWMSWRAKDTTQSRRAPEFRLWLSYSGILLAICGLVVFLLQTQNATAGHWNVTPIIGVSIAAVGNQIVTTIMITYAVDCYPDDAGSVGVFIIFVRQTWGFIGPFWFPYMFENIGIANSAAVASALMAGCALIPVAFLQWKGHKLRSKTVAMI</sequence>
<feature type="transmembrane region" description="Helical" evidence="5">
    <location>
        <begin position="200"/>
        <end position="223"/>
    </location>
</feature>
<name>A0A6A6A2U6_9PLEO</name>
<evidence type="ECO:0000256" key="1">
    <source>
        <dbReference type="ARBA" id="ARBA00004141"/>
    </source>
</evidence>
<keyword evidence="2 5" id="KW-0812">Transmembrane</keyword>
<keyword evidence="3 5" id="KW-1133">Transmembrane helix</keyword>
<evidence type="ECO:0000259" key="6">
    <source>
        <dbReference type="PROSITE" id="PS50850"/>
    </source>
</evidence>
<dbReference type="Proteomes" id="UP000799771">
    <property type="component" value="Unassembled WGS sequence"/>
</dbReference>
<dbReference type="Gene3D" id="1.20.1250.20">
    <property type="entry name" value="MFS general substrate transporter like domains"/>
    <property type="match status" value="1"/>
</dbReference>
<dbReference type="InterPro" id="IPR020846">
    <property type="entry name" value="MFS_dom"/>
</dbReference>